<dbReference type="AlphaFoldDB" id="A0A2P2QQR0"/>
<protein>
    <submittedName>
        <fullName evidence="2">Uncharacterized protein</fullName>
    </submittedName>
</protein>
<proteinExistence type="predicted"/>
<accession>A0A2P2QQR0</accession>
<evidence type="ECO:0000313" key="2">
    <source>
        <dbReference type="EMBL" id="MBX69214.1"/>
    </source>
</evidence>
<sequence>MLLSMNRQKTHSTFADWGKGWADPEIRRQRLERKQSRRKPRKLRQTRMRNHSRVKPDMRTVRGRIESRLSKQKR</sequence>
<organism evidence="2">
    <name type="scientific">Rhizophora mucronata</name>
    <name type="common">Asiatic mangrove</name>
    <dbReference type="NCBI Taxonomy" id="61149"/>
    <lineage>
        <taxon>Eukaryota</taxon>
        <taxon>Viridiplantae</taxon>
        <taxon>Streptophyta</taxon>
        <taxon>Embryophyta</taxon>
        <taxon>Tracheophyta</taxon>
        <taxon>Spermatophyta</taxon>
        <taxon>Magnoliopsida</taxon>
        <taxon>eudicotyledons</taxon>
        <taxon>Gunneridae</taxon>
        <taxon>Pentapetalae</taxon>
        <taxon>rosids</taxon>
        <taxon>fabids</taxon>
        <taxon>Malpighiales</taxon>
        <taxon>Rhizophoraceae</taxon>
        <taxon>Rhizophora</taxon>
    </lineage>
</organism>
<evidence type="ECO:0000256" key="1">
    <source>
        <dbReference type="SAM" id="MobiDB-lite"/>
    </source>
</evidence>
<dbReference type="EMBL" id="GGEC01088730">
    <property type="protein sequence ID" value="MBX69214.1"/>
    <property type="molecule type" value="Transcribed_RNA"/>
</dbReference>
<feature type="region of interest" description="Disordered" evidence="1">
    <location>
        <begin position="27"/>
        <end position="74"/>
    </location>
</feature>
<feature type="compositionally biased region" description="Basic residues" evidence="1">
    <location>
        <begin position="35"/>
        <end position="53"/>
    </location>
</feature>
<feature type="compositionally biased region" description="Basic and acidic residues" evidence="1">
    <location>
        <begin position="54"/>
        <end position="74"/>
    </location>
</feature>
<name>A0A2P2QQR0_RHIMU</name>
<reference evidence="2" key="1">
    <citation type="submission" date="2018-02" db="EMBL/GenBank/DDBJ databases">
        <title>Rhizophora mucronata_Transcriptome.</title>
        <authorList>
            <person name="Meera S.P."/>
            <person name="Sreeshan A."/>
            <person name="Augustine A."/>
        </authorList>
    </citation>
    <scope>NUCLEOTIDE SEQUENCE</scope>
    <source>
        <tissue evidence="2">Leaf</tissue>
    </source>
</reference>